<dbReference type="EMBL" id="GL435626">
    <property type="protein sequence ID" value="EFN72929.1"/>
    <property type="molecule type" value="Genomic_DNA"/>
</dbReference>
<protein>
    <submittedName>
        <fullName evidence="1">Uncharacterized protein</fullName>
    </submittedName>
</protein>
<dbReference type="Proteomes" id="UP000000311">
    <property type="component" value="Unassembled WGS sequence"/>
</dbReference>
<gene>
    <name evidence="1" type="ORF">EAG_11220</name>
</gene>
<accession>E2A0M6</accession>
<keyword evidence="2" id="KW-1185">Reference proteome</keyword>
<dbReference type="AlphaFoldDB" id="E2A0M6"/>
<dbReference type="InParanoid" id="E2A0M6"/>
<name>E2A0M6_CAMFO</name>
<evidence type="ECO:0000313" key="2">
    <source>
        <dbReference type="Proteomes" id="UP000000311"/>
    </source>
</evidence>
<reference evidence="1 2" key="1">
    <citation type="journal article" date="2010" name="Science">
        <title>Genomic comparison of the ants Camponotus floridanus and Harpegnathos saltator.</title>
        <authorList>
            <person name="Bonasio R."/>
            <person name="Zhang G."/>
            <person name="Ye C."/>
            <person name="Mutti N.S."/>
            <person name="Fang X."/>
            <person name="Qin N."/>
            <person name="Donahue G."/>
            <person name="Yang P."/>
            <person name="Li Q."/>
            <person name="Li C."/>
            <person name="Zhang P."/>
            <person name="Huang Z."/>
            <person name="Berger S.L."/>
            <person name="Reinberg D."/>
            <person name="Wang J."/>
            <person name="Liebig J."/>
        </authorList>
    </citation>
    <scope>NUCLEOTIDE SEQUENCE [LARGE SCALE GENOMIC DNA]</scope>
    <source>
        <strain evidence="2">C129</strain>
    </source>
</reference>
<evidence type="ECO:0000313" key="1">
    <source>
        <dbReference type="EMBL" id="EFN72929.1"/>
    </source>
</evidence>
<sequence>MSQPWRENALACVSRCRVSNSVVYDSKSSSGRIQEGSAEMPLDMTPITIVAVVMVGYDDMRRLQFFNRVPKSRGAHRTGAPCDPTCWGINCCGIISRGSRESALNASCRMSFVPTNASVKLSLPASFRPKQLHRADFQRTWVSGSRSFTVVFVALSHCYLSDRGNVLALSPINPSPRDHWTHDIHTCRVSCDVPFSLPFSVSYHARIIGCYLQPQECGRRYENTNKNSRCRHLELGSREPFRSYLLLEAGSRGHVPAQAGDTL</sequence>
<proteinExistence type="predicted"/>
<organism evidence="2">
    <name type="scientific">Camponotus floridanus</name>
    <name type="common">Florida carpenter ant</name>
    <dbReference type="NCBI Taxonomy" id="104421"/>
    <lineage>
        <taxon>Eukaryota</taxon>
        <taxon>Metazoa</taxon>
        <taxon>Ecdysozoa</taxon>
        <taxon>Arthropoda</taxon>
        <taxon>Hexapoda</taxon>
        <taxon>Insecta</taxon>
        <taxon>Pterygota</taxon>
        <taxon>Neoptera</taxon>
        <taxon>Endopterygota</taxon>
        <taxon>Hymenoptera</taxon>
        <taxon>Apocrita</taxon>
        <taxon>Aculeata</taxon>
        <taxon>Formicoidea</taxon>
        <taxon>Formicidae</taxon>
        <taxon>Formicinae</taxon>
        <taxon>Camponotus</taxon>
    </lineage>
</organism>